<name>A0A6A6Z0L0_9PEZI</name>
<evidence type="ECO:0000313" key="2">
    <source>
        <dbReference type="EMBL" id="KAF2814702.1"/>
    </source>
</evidence>
<dbReference type="GeneID" id="54453964"/>
<dbReference type="AlphaFoldDB" id="A0A6A6Z0L0"/>
<dbReference type="EMBL" id="MU003694">
    <property type="protein sequence ID" value="KAF2814702.1"/>
    <property type="molecule type" value="Genomic_DNA"/>
</dbReference>
<accession>A0A6A6Z0L0</accession>
<reference evidence="2 4" key="1">
    <citation type="journal article" date="2020" name="Stud. Mycol.">
        <title>101 Dothideomycetes genomes: a test case for predicting lifestyles and emergence of pathogens.</title>
        <authorList>
            <person name="Haridas S."/>
            <person name="Albert R."/>
            <person name="Binder M."/>
            <person name="Bloem J."/>
            <person name="Labutti K."/>
            <person name="Salamov A."/>
            <person name="Andreopoulos B."/>
            <person name="Baker S."/>
            <person name="Barry K."/>
            <person name="Bills G."/>
            <person name="Bluhm B."/>
            <person name="Cannon C."/>
            <person name="Castanera R."/>
            <person name="Culley D."/>
            <person name="Daum C."/>
            <person name="Ezra D."/>
            <person name="Gonzalez J."/>
            <person name="Henrissat B."/>
            <person name="Kuo A."/>
            <person name="Liang C."/>
            <person name="Lipzen A."/>
            <person name="Lutzoni F."/>
            <person name="Magnuson J."/>
            <person name="Mondo S."/>
            <person name="Nolan M."/>
            <person name="Ohm R."/>
            <person name="Pangilinan J."/>
            <person name="Park H.-J."/>
            <person name="Ramirez L."/>
            <person name="Alfaro M."/>
            <person name="Sun H."/>
            <person name="Tritt A."/>
            <person name="Yoshinaga Y."/>
            <person name="Zwiers L.-H."/>
            <person name="Turgeon B."/>
            <person name="Goodwin S."/>
            <person name="Spatafora J."/>
            <person name="Crous P."/>
            <person name="Grigoriev I."/>
        </authorList>
    </citation>
    <scope>NUCLEOTIDE SEQUENCE</scope>
    <source>
        <strain evidence="2 4">CBS 304.34</strain>
    </source>
</reference>
<evidence type="ECO:0008006" key="5">
    <source>
        <dbReference type="Google" id="ProtNLM"/>
    </source>
</evidence>
<proteinExistence type="predicted"/>
<evidence type="ECO:0000313" key="3">
    <source>
        <dbReference type="Proteomes" id="UP000504636"/>
    </source>
</evidence>
<protein>
    <recommendedName>
        <fullName evidence="5">AA1-like domain-containing protein</fullName>
    </recommendedName>
</protein>
<dbReference type="RefSeq" id="XP_033581666.1">
    <property type="nucleotide sequence ID" value="XM_033713071.1"/>
</dbReference>
<sequence length="170" mass="19135">MSATFNMQFLAPLLALTMSILSLALPTQQTTEILSHQSGSLPLVVTDLVIFQSNPDINLMSFISFHYSDPEPSRNHTISGNCTYAVNGNTSLYMDWYEFCDSSGEYGFWYQENQILLTRSWWNWGKFPTYITGFAPSATNWTADNTTISPVGVVHSRTEPWFIPITSVIA</sequence>
<reference evidence="4" key="2">
    <citation type="submission" date="2020-04" db="EMBL/GenBank/DDBJ databases">
        <authorList>
            <consortium name="NCBI Genome Project"/>
        </authorList>
    </citation>
    <scope>NUCLEOTIDE SEQUENCE</scope>
    <source>
        <strain evidence="4">CBS 304.34</strain>
    </source>
</reference>
<gene>
    <name evidence="2 4" type="ORF">BDZ99DRAFT_183378</name>
</gene>
<dbReference type="OrthoDB" id="3911545at2759"/>
<reference evidence="4" key="3">
    <citation type="submission" date="2025-04" db="UniProtKB">
        <authorList>
            <consortium name="RefSeq"/>
        </authorList>
    </citation>
    <scope>IDENTIFICATION</scope>
    <source>
        <strain evidence="4">CBS 304.34</strain>
    </source>
</reference>
<organism evidence="2">
    <name type="scientific">Mytilinidion resinicola</name>
    <dbReference type="NCBI Taxonomy" id="574789"/>
    <lineage>
        <taxon>Eukaryota</taxon>
        <taxon>Fungi</taxon>
        <taxon>Dikarya</taxon>
        <taxon>Ascomycota</taxon>
        <taxon>Pezizomycotina</taxon>
        <taxon>Dothideomycetes</taxon>
        <taxon>Pleosporomycetidae</taxon>
        <taxon>Mytilinidiales</taxon>
        <taxon>Mytilinidiaceae</taxon>
        <taxon>Mytilinidion</taxon>
    </lineage>
</organism>
<keyword evidence="1" id="KW-0732">Signal</keyword>
<dbReference type="Proteomes" id="UP000504636">
    <property type="component" value="Unplaced"/>
</dbReference>
<feature type="signal peptide" evidence="1">
    <location>
        <begin position="1"/>
        <end position="24"/>
    </location>
</feature>
<feature type="chain" id="PRO_5044629486" description="AA1-like domain-containing protein" evidence="1">
    <location>
        <begin position="25"/>
        <end position="170"/>
    </location>
</feature>
<evidence type="ECO:0000313" key="4">
    <source>
        <dbReference type="RefSeq" id="XP_033581666.1"/>
    </source>
</evidence>
<keyword evidence="3" id="KW-1185">Reference proteome</keyword>
<evidence type="ECO:0000256" key="1">
    <source>
        <dbReference type="SAM" id="SignalP"/>
    </source>
</evidence>